<feature type="non-terminal residue" evidence="1">
    <location>
        <position position="23"/>
    </location>
</feature>
<dbReference type="AlphaFoldDB" id="A0A392VYI5"/>
<keyword evidence="2" id="KW-1185">Reference proteome</keyword>
<evidence type="ECO:0000313" key="2">
    <source>
        <dbReference type="Proteomes" id="UP000265520"/>
    </source>
</evidence>
<accession>A0A392VYI5</accession>
<sequence>MGLVTAFALRGDAFTWWLCWKQQ</sequence>
<reference evidence="1 2" key="1">
    <citation type="journal article" date="2018" name="Front. Plant Sci.">
        <title>Red Clover (Trifolium pratense) and Zigzag Clover (T. medium) - A Picture of Genomic Similarities and Differences.</title>
        <authorList>
            <person name="Dluhosova J."/>
            <person name="Istvanek J."/>
            <person name="Nedelnik J."/>
            <person name="Repkova J."/>
        </authorList>
    </citation>
    <scope>NUCLEOTIDE SEQUENCE [LARGE SCALE GENOMIC DNA]</scope>
    <source>
        <strain evidence="2">cv. 10/8</strain>
        <tissue evidence="1">Leaf</tissue>
    </source>
</reference>
<protein>
    <submittedName>
        <fullName evidence="1">Uncharacterized protein</fullName>
    </submittedName>
</protein>
<proteinExistence type="predicted"/>
<organism evidence="1 2">
    <name type="scientific">Trifolium medium</name>
    <dbReference type="NCBI Taxonomy" id="97028"/>
    <lineage>
        <taxon>Eukaryota</taxon>
        <taxon>Viridiplantae</taxon>
        <taxon>Streptophyta</taxon>
        <taxon>Embryophyta</taxon>
        <taxon>Tracheophyta</taxon>
        <taxon>Spermatophyta</taxon>
        <taxon>Magnoliopsida</taxon>
        <taxon>eudicotyledons</taxon>
        <taxon>Gunneridae</taxon>
        <taxon>Pentapetalae</taxon>
        <taxon>rosids</taxon>
        <taxon>fabids</taxon>
        <taxon>Fabales</taxon>
        <taxon>Fabaceae</taxon>
        <taxon>Papilionoideae</taxon>
        <taxon>50 kb inversion clade</taxon>
        <taxon>NPAAA clade</taxon>
        <taxon>Hologalegina</taxon>
        <taxon>IRL clade</taxon>
        <taxon>Trifolieae</taxon>
        <taxon>Trifolium</taxon>
    </lineage>
</organism>
<dbReference type="Proteomes" id="UP000265520">
    <property type="component" value="Unassembled WGS sequence"/>
</dbReference>
<comment type="caution">
    <text evidence="1">The sequence shown here is derived from an EMBL/GenBank/DDBJ whole genome shotgun (WGS) entry which is preliminary data.</text>
</comment>
<dbReference type="EMBL" id="LXQA011303914">
    <property type="protein sequence ID" value="MCI92542.1"/>
    <property type="molecule type" value="Genomic_DNA"/>
</dbReference>
<name>A0A392VYI5_9FABA</name>
<evidence type="ECO:0000313" key="1">
    <source>
        <dbReference type="EMBL" id="MCI92542.1"/>
    </source>
</evidence>